<dbReference type="InterPro" id="IPR011990">
    <property type="entry name" value="TPR-like_helical_dom_sf"/>
</dbReference>
<dbReference type="OrthoDB" id="5587616at2759"/>
<accession>A0A9W9YF51</accession>
<keyword evidence="2" id="KW-1185">Reference proteome</keyword>
<organism evidence="1 2">
    <name type="scientific">Desmophyllum pertusum</name>
    <dbReference type="NCBI Taxonomy" id="174260"/>
    <lineage>
        <taxon>Eukaryota</taxon>
        <taxon>Metazoa</taxon>
        <taxon>Cnidaria</taxon>
        <taxon>Anthozoa</taxon>
        <taxon>Hexacorallia</taxon>
        <taxon>Scleractinia</taxon>
        <taxon>Caryophylliina</taxon>
        <taxon>Caryophylliidae</taxon>
        <taxon>Desmophyllum</taxon>
    </lineage>
</organism>
<protein>
    <recommendedName>
        <fullName evidence="3">Kinesin light chain</fullName>
    </recommendedName>
</protein>
<dbReference type="Pfam" id="PF13424">
    <property type="entry name" value="TPR_12"/>
    <property type="match status" value="1"/>
</dbReference>
<gene>
    <name evidence="1" type="ORF">OS493_018271</name>
</gene>
<name>A0A9W9YF51_9CNID</name>
<reference evidence="1" key="1">
    <citation type="submission" date="2023-01" db="EMBL/GenBank/DDBJ databases">
        <title>Genome assembly of the deep-sea coral Lophelia pertusa.</title>
        <authorList>
            <person name="Herrera S."/>
            <person name="Cordes E."/>
        </authorList>
    </citation>
    <scope>NUCLEOTIDE SEQUENCE</scope>
    <source>
        <strain evidence="1">USNM1676648</strain>
        <tissue evidence="1">Polyp</tissue>
    </source>
</reference>
<evidence type="ECO:0008006" key="3">
    <source>
        <dbReference type="Google" id="ProtNLM"/>
    </source>
</evidence>
<comment type="caution">
    <text evidence="1">The sequence shown here is derived from an EMBL/GenBank/DDBJ whole genome shotgun (WGS) entry which is preliminary data.</text>
</comment>
<dbReference type="SUPFAM" id="SSF48452">
    <property type="entry name" value="TPR-like"/>
    <property type="match status" value="1"/>
</dbReference>
<proteinExistence type="predicted"/>
<evidence type="ECO:0000313" key="2">
    <source>
        <dbReference type="Proteomes" id="UP001163046"/>
    </source>
</evidence>
<dbReference type="Gene3D" id="1.25.40.10">
    <property type="entry name" value="Tetratricopeptide repeat domain"/>
    <property type="match status" value="1"/>
</dbReference>
<sequence>MGDDINAALVYHYKALEIRLKLLGNHADTALSSYCLGNTESAVNNHAGALQSHQRALDIRMKLLGDHTDTVTAYLAVIADLGKLGDTGRMKELKLKCDEMQRPFS</sequence>
<dbReference type="Proteomes" id="UP001163046">
    <property type="component" value="Unassembled WGS sequence"/>
</dbReference>
<dbReference type="EMBL" id="MU827787">
    <property type="protein sequence ID" value="KAJ7333096.1"/>
    <property type="molecule type" value="Genomic_DNA"/>
</dbReference>
<dbReference type="AlphaFoldDB" id="A0A9W9YF51"/>
<evidence type="ECO:0000313" key="1">
    <source>
        <dbReference type="EMBL" id="KAJ7333096.1"/>
    </source>
</evidence>